<protein>
    <submittedName>
        <fullName evidence="1">Antitoxin</fullName>
    </submittedName>
</protein>
<reference evidence="1 2" key="1">
    <citation type="submission" date="2017-09" db="EMBL/GenBank/DDBJ databases">
        <title>Depth-based differentiation of microbial function through sediment-hosted aquifers and enrichment of novel symbionts in the deep terrestrial subsurface.</title>
        <authorList>
            <person name="Probst A.J."/>
            <person name="Ladd B."/>
            <person name="Jarett J.K."/>
            <person name="Geller-Mcgrath D.E."/>
            <person name="Sieber C.M."/>
            <person name="Emerson J.B."/>
            <person name="Anantharaman K."/>
            <person name="Thomas B.C."/>
            <person name="Malmstrom R."/>
            <person name="Stieglmeier M."/>
            <person name="Klingl A."/>
            <person name="Woyke T."/>
            <person name="Ryan C.M."/>
            <person name="Banfield J.F."/>
        </authorList>
    </citation>
    <scope>NUCLEOTIDE SEQUENCE [LARGE SCALE GENOMIC DNA]</scope>
    <source>
        <strain evidence="1">CG10_big_fil_rev_8_21_14_0_10_32_10</strain>
    </source>
</reference>
<sequence>MKSNNSKKDNLILDDYEYEIENSIPKDFKPVYLSDIEKEKFSKVAERHKQYKASKRINIRIKNEDLIRIRAKAKENNMPYQTLLSTLIHKYAKNDVKIHL</sequence>
<comment type="caution">
    <text evidence="1">The sequence shown here is derived from an EMBL/GenBank/DDBJ whole genome shotgun (WGS) entry which is preliminary data.</text>
</comment>
<accession>A0A2H0R9I5</accession>
<evidence type="ECO:0000313" key="1">
    <source>
        <dbReference type="EMBL" id="PIR43192.1"/>
    </source>
</evidence>
<gene>
    <name evidence="1" type="ORF">COV24_04065</name>
</gene>
<dbReference type="AlphaFoldDB" id="A0A2H0R9I5"/>
<dbReference type="Proteomes" id="UP000230214">
    <property type="component" value="Unassembled WGS sequence"/>
</dbReference>
<evidence type="ECO:0000313" key="2">
    <source>
        <dbReference type="Proteomes" id="UP000230214"/>
    </source>
</evidence>
<name>A0A2H0R9I5_UNCKA</name>
<dbReference type="EMBL" id="PCXU01000035">
    <property type="protein sequence ID" value="PIR43192.1"/>
    <property type="molecule type" value="Genomic_DNA"/>
</dbReference>
<proteinExistence type="predicted"/>
<organism evidence="1 2">
    <name type="scientific">candidate division WWE3 bacterium CG10_big_fil_rev_8_21_14_0_10_32_10</name>
    <dbReference type="NCBI Taxonomy" id="1975090"/>
    <lineage>
        <taxon>Bacteria</taxon>
        <taxon>Katanobacteria</taxon>
    </lineage>
</organism>